<feature type="coiled-coil region" evidence="1">
    <location>
        <begin position="325"/>
        <end position="359"/>
    </location>
</feature>
<dbReference type="GO" id="GO:0032259">
    <property type="term" value="P:methylation"/>
    <property type="evidence" value="ECO:0007669"/>
    <property type="project" value="UniProtKB-KW"/>
</dbReference>
<dbReference type="EMBL" id="JAGHXW010000015">
    <property type="protein sequence ID" value="MBO9758808.1"/>
    <property type="molecule type" value="Genomic_DNA"/>
</dbReference>
<evidence type="ECO:0000313" key="5">
    <source>
        <dbReference type="Proteomes" id="UP000668572"/>
    </source>
</evidence>
<keyword evidence="4" id="KW-0808">Transferase</keyword>
<dbReference type="GO" id="GO:0008757">
    <property type="term" value="F:S-adenosylmethionine-dependent methyltransferase activity"/>
    <property type="evidence" value="ECO:0007669"/>
    <property type="project" value="InterPro"/>
</dbReference>
<dbReference type="Gene3D" id="3.40.50.150">
    <property type="entry name" value="Vaccinia Virus protein VP39"/>
    <property type="match status" value="1"/>
</dbReference>
<accession>A0A8I1XIR9</accession>
<evidence type="ECO:0000259" key="3">
    <source>
        <dbReference type="Pfam" id="PF08241"/>
    </source>
</evidence>
<protein>
    <submittedName>
        <fullName evidence="4">Methyltransferase domain-containing protein</fullName>
    </submittedName>
</protein>
<evidence type="ECO:0000313" key="4">
    <source>
        <dbReference type="EMBL" id="MBO9758808.1"/>
    </source>
</evidence>
<dbReference type="Pfam" id="PF08241">
    <property type="entry name" value="Methyltransf_11"/>
    <property type="match status" value="1"/>
</dbReference>
<keyword evidence="4" id="KW-0489">Methyltransferase</keyword>
<sequence length="397" mass="44488">MTPALLEIPFDHYQRYGAAAHLLKGLDLAASRVLEVGANRQRLLGQFLPYASFLYTDLHAEGDEQDFVVADATALPFPDRGFDAVVSLDVLEHIPTHLRSKAAAEMARVAGRAVIVGFPPDQSWVRKAEEEANERWRELFGEDYVWLKEHKEFGLVDTAEIVAAFEASGLTVLCFGQGNSVLWSSLMGIHFIKVKFPELEPLICAADRIYNTRVFAGDSSDQPYREYCVALRLEADAQRLSENPPFKAQHDEDAIKMLSGLSVGLRDLAMRTANAEREWEGTARILDTCIADLDAAKREWGSAAAYSRQLQEKKQIDDASWRAQEAELRQQLVEEQLEIAALIRENEIARIRFRDVEQQLEQSAAAYARSRRKWMVAMSMLLAGGALTGFLLGWGVS</sequence>
<dbReference type="InterPro" id="IPR029063">
    <property type="entry name" value="SAM-dependent_MTases_sf"/>
</dbReference>
<organism evidence="4 5">
    <name type="scientific">Xanthomonas manihotis</name>
    <dbReference type="NCBI Taxonomy" id="43353"/>
    <lineage>
        <taxon>Bacteria</taxon>
        <taxon>Pseudomonadati</taxon>
        <taxon>Pseudomonadota</taxon>
        <taxon>Gammaproteobacteria</taxon>
        <taxon>Lysobacterales</taxon>
        <taxon>Lysobacteraceae</taxon>
        <taxon>Xanthomonas</taxon>
    </lineage>
</organism>
<name>A0A8I1XIR9_XANMN</name>
<comment type="caution">
    <text evidence="4">The sequence shown here is derived from an EMBL/GenBank/DDBJ whole genome shotgun (WGS) entry which is preliminary data.</text>
</comment>
<feature type="transmembrane region" description="Helical" evidence="2">
    <location>
        <begin position="374"/>
        <end position="396"/>
    </location>
</feature>
<keyword evidence="2" id="KW-1133">Transmembrane helix</keyword>
<feature type="domain" description="Methyltransferase type 11" evidence="3">
    <location>
        <begin position="64"/>
        <end position="109"/>
    </location>
</feature>
<reference evidence="4" key="1">
    <citation type="submission" date="2021-03" db="EMBL/GenBank/DDBJ databases">
        <title>Molecular characterization of Xanthomonas species pathogenic on Araceae and the development of a triplex TaqMan assay for detection of X. phaseoli pv. dieffenbachiae.</title>
        <authorList>
            <person name="Van Der Wolf J."/>
            <person name="Krijger M."/>
            <person name="Mendes O."/>
            <person name="Brankovics B."/>
            <person name="Bonants P."/>
            <person name="Meekes E."/>
        </authorList>
    </citation>
    <scope>NUCLEOTIDE SEQUENCE</scope>
    <source>
        <strain evidence="4">NBC1264</strain>
    </source>
</reference>
<gene>
    <name evidence="4" type="ORF">J7405_04440</name>
</gene>
<dbReference type="SUPFAM" id="SSF53335">
    <property type="entry name" value="S-adenosyl-L-methionine-dependent methyltransferases"/>
    <property type="match status" value="1"/>
</dbReference>
<dbReference type="InterPro" id="IPR013216">
    <property type="entry name" value="Methyltransf_11"/>
</dbReference>
<keyword evidence="2" id="KW-0812">Transmembrane</keyword>
<dbReference type="Proteomes" id="UP000668572">
    <property type="component" value="Unassembled WGS sequence"/>
</dbReference>
<proteinExistence type="predicted"/>
<keyword evidence="1" id="KW-0175">Coiled coil</keyword>
<evidence type="ECO:0000256" key="1">
    <source>
        <dbReference type="SAM" id="Coils"/>
    </source>
</evidence>
<keyword evidence="2" id="KW-0472">Membrane</keyword>
<dbReference type="AlphaFoldDB" id="A0A8I1XIR9"/>
<evidence type="ECO:0000256" key="2">
    <source>
        <dbReference type="SAM" id="Phobius"/>
    </source>
</evidence>